<keyword evidence="3" id="KW-1185">Reference proteome</keyword>
<evidence type="ECO:0000313" key="2">
    <source>
        <dbReference type="EMBL" id="RVT98458.1"/>
    </source>
</evidence>
<dbReference type="AlphaFoldDB" id="A0A3S2V0A9"/>
<accession>A0A3S2V0A9</accession>
<dbReference type="OrthoDB" id="9922593at2"/>
<keyword evidence="1" id="KW-1133">Transmembrane helix</keyword>
<evidence type="ECO:0000256" key="1">
    <source>
        <dbReference type="SAM" id="Phobius"/>
    </source>
</evidence>
<protein>
    <submittedName>
        <fullName evidence="2">Uncharacterized protein</fullName>
    </submittedName>
</protein>
<feature type="transmembrane region" description="Helical" evidence="1">
    <location>
        <begin position="20"/>
        <end position="40"/>
    </location>
</feature>
<dbReference type="EMBL" id="SACK01000008">
    <property type="protein sequence ID" value="RVT98458.1"/>
    <property type="molecule type" value="Genomic_DNA"/>
</dbReference>
<sequence>MIRTLIDKLNRWYNSRDSWVQLGVLSGFCLTSLVLLWLAIRYIQFDVRSYNTKVPAYIGRPSGPEFKDSTKHQKQ</sequence>
<dbReference type="Proteomes" id="UP000282759">
    <property type="component" value="Unassembled WGS sequence"/>
</dbReference>
<organism evidence="2 3">
    <name type="scientific">Mucilaginibacter limnophilus</name>
    <dbReference type="NCBI Taxonomy" id="1932778"/>
    <lineage>
        <taxon>Bacteria</taxon>
        <taxon>Pseudomonadati</taxon>
        <taxon>Bacteroidota</taxon>
        <taxon>Sphingobacteriia</taxon>
        <taxon>Sphingobacteriales</taxon>
        <taxon>Sphingobacteriaceae</taxon>
        <taxon>Mucilaginibacter</taxon>
    </lineage>
</organism>
<gene>
    <name evidence="2" type="ORF">EOD41_16850</name>
</gene>
<evidence type="ECO:0000313" key="3">
    <source>
        <dbReference type="Proteomes" id="UP000282759"/>
    </source>
</evidence>
<keyword evidence="1" id="KW-0812">Transmembrane</keyword>
<reference evidence="2 3" key="1">
    <citation type="submission" date="2019-01" db="EMBL/GenBank/DDBJ databases">
        <authorList>
            <person name="Chen W.-M."/>
        </authorList>
    </citation>
    <scope>NUCLEOTIDE SEQUENCE [LARGE SCALE GENOMIC DNA]</scope>
    <source>
        <strain evidence="2 3">YBJ-36</strain>
    </source>
</reference>
<keyword evidence="1" id="KW-0472">Membrane</keyword>
<dbReference type="RefSeq" id="WP_127707073.1">
    <property type="nucleotide sequence ID" value="NZ_SACK01000008.1"/>
</dbReference>
<name>A0A3S2V0A9_9SPHI</name>
<proteinExistence type="predicted"/>
<comment type="caution">
    <text evidence="2">The sequence shown here is derived from an EMBL/GenBank/DDBJ whole genome shotgun (WGS) entry which is preliminary data.</text>
</comment>